<name>A0A1G7QR09_9RHOB</name>
<dbReference type="STRING" id="218672.SAMN04489759_104146"/>
<dbReference type="Proteomes" id="UP000199399">
    <property type="component" value="Unassembled WGS sequence"/>
</dbReference>
<accession>A0A1G7QR09</accession>
<dbReference type="AlphaFoldDB" id="A0A1G7QR09"/>
<feature type="transmembrane region" description="Helical" evidence="6">
    <location>
        <begin position="53"/>
        <end position="73"/>
    </location>
</feature>
<dbReference type="Pfam" id="PF09924">
    <property type="entry name" value="LPG_synthase_C"/>
    <property type="match status" value="1"/>
</dbReference>
<feature type="transmembrane region" description="Helical" evidence="6">
    <location>
        <begin position="159"/>
        <end position="178"/>
    </location>
</feature>
<dbReference type="InterPro" id="IPR051211">
    <property type="entry name" value="PG_lysyltransferase"/>
</dbReference>
<evidence type="ECO:0000259" key="7">
    <source>
        <dbReference type="Pfam" id="PF09924"/>
    </source>
</evidence>
<feature type="transmembrane region" description="Helical" evidence="6">
    <location>
        <begin position="126"/>
        <end position="152"/>
    </location>
</feature>
<evidence type="ECO:0000256" key="3">
    <source>
        <dbReference type="ARBA" id="ARBA00022692"/>
    </source>
</evidence>
<keyword evidence="5 6" id="KW-0472">Membrane</keyword>
<dbReference type="PANTHER" id="PTHR34697:SF2">
    <property type="entry name" value="PHOSPHATIDYLGLYCEROL LYSYLTRANSFERASE"/>
    <property type="match status" value="1"/>
</dbReference>
<feature type="transmembrane region" description="Helical" evidence="6">
    <location>
        <begin position="198"/>
        <end position="220"/>
    </location>
</feature>
<feature type="domain" description="Phosphatidylglycerol lysyltransferase C-terminal" evidence="7">
    <location>
        <begin position="334"/>
        <end position="584"/>
    </location>
</feature>
<dbReference type="GO" id="GO:0005886">
    <property type="term" value="C:plasma membrane"/>
    <property type="evidence" value="ECO:0007669"/>
    <property type="project" value="UniProtKB-SubCell"/>
</dbReference>
<dbReference type="InterPro" id="IPR024320">
    <property type="entry name" value="LPG_synthase_C"/>
</dbReference>
<dbReference type="SUPFAM" id="SSF55729">
    <property type="entry name" value="Acyl-CoA N-acyltransferases (Nat)"/>
    <property type="match status" value="1"/>
</dbReference>
<feature type="transmembrane region" description="Helical" evidence="6">
    <location>
        <begin position="94"/>
        <end position="114"/>
    </location>
</feature>
<evidence type="ECO:0000256" key="2">
    <source>
        <dbReference type="ARBA" id="ARBA00022475"/>
    </source>
</evidence>
<keyword evidence="2" id="KW-1003">Cell membrane</keyword>
<keyword evidence="9" id="KW-1185">Reference proteome</keyword>
<reference evidence="9" key="1">
    <citation type="submission" date="2016-10" db="EMBL/GenBank/DDBJ databases">
        <authorList>
            <person name="Varghese N."/>
            <person name="Submissions S."/>
        </authorList>
    </citation>
    <scope>NUCLEOTIDE SEQUENCE [LARGE SCALE GENOMIC DNA]</scope>
    <source>
        <strain evidence="9">DSM 16477</strain>
    </source>
</reference>
<sequence>MGYANVPGPRVVARCLRWGLPFGVSVVTLWLLAGQIDPADIRSIAATVQQVSSFQILGAVVLSALSFWAVGRYDVVAHRHFQTGVEAKSARNSGIAAVALAQTLGFGLLTGALVRWRMLPGLTMPMALRLSAFVCLSFLGALAFLLAVACLALPAPSGAALPAMTVLAAALLFLWVLFRSPVLRFGRMTFALPTLPAVAGIVLWAALDTVAAAGAFYLLLPNDGLGFGAFFPLFLIALGAALLSGAPGGVGPFELSLLALLPHVPAPDLLATILLYRAVYYALPAILALALCAFPQPRPFNRTQWRAPREADLQAAPRSEVGVIRQNGGALLQVAEATLATWPAGQTRVGLFDPLSGSVTPLLPALRQAARKENRLACLYKITARTAISARLAHWHVLRFAQEAVLSPMDFDLNIPSRRGLRRKLRQAEKSGITTCRATRLPLAAMTEIDAAWQEERGGARAGTMGCFCPDYIAAQNVFLAYRADDLLGFVSFHVSRQEWCLDLMRSTLNAPDGTMHVLVQQAIRAAAEARVPRLSLAAVPEVPALQRGLLGRIWRVLTKRHNAAGLRQFKASFAPRWQPLYAAAPSRTALWLSLLDIARAVHRPSLPANTHNEDEYNEVAPIIAS</sequence>
<evidence type="ECO:0000256" key="5">
    <source>
        <dbReference type="ARBA" id="ARBA00023136"/>
    </source>
</evidence>
<evidence type="ECO:0000256" key="6">
    <source>
        <dbReference type="SAM" id="Phobius"/>
    </source>
</evidence>
<dbReference type="PANTHER" id="PTHR34697">
    <property type="entry name" value="PHOSPHATIDYLGLYCEROL LYSYLTRANSFERASE"/>
    <property type="match status" value="1"/>
</dbReference>
<evidence type="ECO:0000313" key="9">
    <source>
        <dbReference type="Proteomes" id="UP000199399"/>
    </source>
</evidence>
<comment type="subcellular location">
    <subcellularLocation>
        <location evidence="1">Cell membrane</location>
        <topology evidence="1">Multi-pass membrane protein</topology>
    </subcellularLocation>
</comment>
<evidence type="ECO:0000256" key="1">
    <source>
        <dbReference type="ARBA" id="ARBA00004651"/>
    </source>
</evidence>
<feature type="transmembrane region" description="Helical" evidence="6">
    <location>
        <begin position="269"/>
        <end position="294"/>
    </location>
</feature>
<evidence type="ECO:0000256" key="4">
    <source>
        <dbReference type="ARBA" id="ARBA00022989"/>
    </source>
</evidence>
<keyword evidence="4 6" id="KW-1133">Transmembrane helix</keyword>
<keyword evidence="3 6" id="KW-0812">Transmembrane</keyword>
<dbReference type="GO" id="GO:0055091">
    <property type="term" value="P:phospholipid homeostasis"/>
    <property type="evidence" value="ECO:0007669"/>
    <property type="project" value="TreeGrafter"/>
</dbReference>
<dbReference type="EMBL" id="FNBP01000004">
    <property type="protein sequence ID" value="SDG00976.1"/>
    <property type="molecule type" value="Genomic_DNA"/>
</dbReference>
<protein>
    <submittedName>
        <fullName evidence="8">Phosphatidylglycerol lysyltransferase</fullName>
    </submittedName>
</protein>
<organism evidence="8 9">
    <name type="scientific">Sulfitobacter delicatus</name>
    <dbReference type="NCBI Taxonomy" id="218672"/>
    <lineage>
        <taxon>Bacteria</taxon>
        <taxon>Pseudomonadati</taxon>
        <taxon>Pseudomonadota</taxon>
        <taxon>Alphaproteobacteria</taxon>
        <taxon>Rhodobacterales</taxon>
        <taxon>Roseobacteraceae</taxon>
        <taxon>Sulfitobacter</taxon>
    </lineage>
</organism>
<dbReference type="InterPro" id="IPR016181">
    <property type="entry name" value="Acyl_CoA_acyltransferase"/>
</dbReference>
<feature type="transmembrane region" description="Helical" evidence="6">
    <location>
        <begin position="227"/>
        <end position="249"/>
    </location>
</feature>
<keyword evidence="8" id="KW-0808">Transferase</keyword>
<gene>
    <name evidence="8" type="ORF">SAMN04489759_104146</name>
</gene>
<evidence type="ECO:0000313" key="8">
    <source>
        <dbReference type="EMBL" id="SDG00976.1"/>
    </source>
</evidence>
<dbReference type="GO" id="GO:0016755">
    <property type="term" value="F:aminoacyltransferase activity"/>
    <property type="evidence" value="ECO:0007669"/>
    <property type="project" value="TreeGrafter"/>
</dbReference>
<proteinExistence type="predicted"/>
<feature type="transmembrane region" description="Helical" evidence="6">
    <location>
        <begin position="15"/>
        <end position="33"/>
    </location>
</feature>